<evidence type="ECO:0000256" key="2">
    <source>
        <dbReference type="ARBA" id="ARBA00022723"/>
    </source>
</evidence>
<dbReference type="InterPro" id="IPR038763">
    <property type="entry name" value="DHH_sf"/>
</dbReference>
<dbReference type="PANTHER" id="PTHR12112:SF39">
    <property type="entry name" value="EG:152A3.5 PROTEIN (FBGN0003116_PN PROTEIN)"/>
    <property type="match status" value="1"/>
</dbReference>
<name>A0A9P6AYQ2_9AGAM</name>
<dbReference type="Pfam" id="PF01368">
    <property type="entry name" value="DHH"/>
    <property type="match status" value="1"/>
</dbReference>
<dbReference type="PANTHER" id="PTHR12112">
    <property type="entry name" value="BNIP - RELATED"/>
    <property type="match status" value="1"/>
</dbReference>
<evidence type="ECO:0000256" key="3">
    <source>
        <dbReference type="ARBA" id="ARBA00022801"/>
    </source>
</evidence>
<dbReference type="InterPro" id="IPR004097">
    <property type="entry name" value="DHHA2"/>
</dbReference>
<evidence type="ECO:0000313" key="6">
    <source>
        <dbReference type="EMBL" id="KAF9514310.1"/>
    </source>
</evidence>
<feature type="domain" description="DHHA2" evidence="5">
    <location>
        <begin position="234"/>
        <end position="415"/>
    </location>
</feature>
<evidence type="ECO:0000256" key="1">
    <source>
        <dbReference type="ARBA" id="ARBA00001936"/>
    </source>
</evidence>
<organism evidence="6 7">
    <name type="scientific">Hydnum rufescens UP504</name>
    <dbReference type="NCBI Taxonomy" id="1448309"/>
    <lineage>
        <taxon>Eukaryota</taxon>
        <taxon>Fungi</taxon>
        <taxon>Dikarya</taxon>
        <taxon>Basidiomycota</taxon>
        <taxon>Agaricomycotina</taxon>
        <taxon>Agaricomycetes</taxon>
        <taxon>Cantharellales</taxon>
        <taxon>Hydnaceae</taxon>
        <taxon>Hydnum</taxon>
    </lineage>
</organism>
<dbReference type="AlphaFoldDB" id="A0A9P6AYQ2"/>
<keyword evidence="4" id="KW-0464">Manganese</keyword>
<dbReference type="Gene3D" id="3.90.1640.10">
    <property type="entry name" value="inorganic pyrophosphatase (n-terminal core)"/>
    <property type="match status" value="1"/>
</dbReference>
<accession>A0A9P6AYQ2</accession>
<keyword evidence="2" id="KW-0479">Metal-binding</keyword>
<dbReference type="SMART" id="SM01131">
    <property type="entry name" value="DHHA2"/>
    <property type="match status" value="1"/>
</dbReference>
<dbReference type="EMBL" id="MU128962">
    <property type="protein sequence ID" value="KAF9514310.1"/>
    <property type="molecule type" value="Genomic_DNA"/>
</dbReference>
<dbReference type="Gene3D" id="3.10.310.20">
    <property type="entry name" value="DHHA2 domain"/>
    <property type="match status" value="1"/>
</dbReference>
<reference evidence="6" key="1">
    <citation type="journal article" date="2020" name="Nat. Commun.">
        <title>Large-scale genome sequencing of mycorrhizal fungi provides insights into the early evolution of symbiotic traits.</title>
        <authorList>
            <person name="Miyauchi S."/>
            <person name="Kiss E."/>
            <person name="Kuo A."/>
            <person name="Drula E."/>
            <person name="Kohler A."/>
            <person name="Sanchez-Garcia M."/>
            <person name="Morin E."/>
            <person name="Andreopoulos B."/>
            <person name="Barry K.W."/>
            <person name="Bonito G."/>
            <person name="Buee M."/>
            <person name="Carver A."/>
            <person name="Chen C."/>
            <person name="Cichocki N."/>
            <person name="Clum A."/>
            <person name="Culley D."/>
            <person name="Crous P.W."/>
            <person name="Fauchery L."/>
            <person name="Girlanda M."/>
            <person name="Hayes R.D."/>
            <person name="Keri Z."/>
            <person name="LaButti K."/>
            <person name="Lipzen A."/>
            <person name="Lombard V."/>
            <person name="Magnuson J."/>
            <person name="Maillard F."/>
            <person name="Murat C."/>
            <person name="Nolan M."/>
            <person name="Ohm R.A."/>
            <person name="Pangilinan J."/>
            <person name="Pereira M.F."/>
            <person name="Perotto S."/>
            <person name="Peter M."/>
            <person name="Pfister S."/>
            <person name="Riley R."/>
            <person name="Sitrit Y."/>
            <person name="Stielow J.B."/>
            <person name="Szollosi G."/>
            <person name="Zifcakova L."/>
            <person name="Stursova M."/>
            <person name="Spatafora J.W."/>
            <person name="Tedersoo L."/>
            <person name="Vaario L.M."/>
            <person name="Yamada A."/>
            <person name="Yan M."/>
            <person name="Wang P."/>
            <person name="Xu J."/>
            <person name="Bruns T."/>
            <person name="Baldrian P."/>
            <person name="Vilgalys R."/>
            <person name="Dunand C."/>
            <person name="Henrissat B."/>
            <person name="Grigoriev I.V."/>
            <person name="Hibbett D."/>
            <person name="Nagy L.G."/>
            <person name="Martin F.M."/>
        </authorList>
    </citation>
    <scope>NUCLEOTIDE SEQUENCE</scope>
    <source>
        <strain evidence="6">UP504</strain>
    </source>
</reference>
<dbReference type="SUPFAM" id="SSF64182">
    <property type="entry name" value="DHH phosphoesterases"/>
    <property type="match status" value="1"/>
</dbReference>
<evidence type="ECO:0000256" key="4">
    <source>
        <dbReference type="ARBA" id="ARBA00023211"/>
    </source>
</evidence>
<dbReference type="GO" id="GO:0005737">
    <property type="term" value="C:cytoplasm"/>
    <property type="evidence" value="ECO:0007669"/>
    <property type="project" value="InterPro"/>
</dbReference>
<dbReference type="InterPro" id="IPR001667">
    <property type="entry name" value="DDH_dom"/>
</dbReference>
<dbReference type="Proteomes" id="UP000886523">
    <property type="component" value="Unassembled WGS sequence"/>
</dbReference>
<dbReference type="OrthoDB" id="374045at2759"/>
<evidence type="ECO:0000313" key="7">
    <source>
        <dbReference type="Proteomes" id="UP000886523"/>
    </source>
</evidence>
<keyword evidence="3" id="KW-0378">Hydrolase</keyword>
<evidence type="ECO:0000259" key="5">
    <source>
        <dbReference type="SMART" id="SM01131"/>
    </source>
</evidence>
<protein>
    <recommendedName>
        <fullName evidence="5">DHHA2 domain-containing protein</fullName>
    </recommendedName>
</protein>
<proteinExistence type="predicted"/>
<sequence>MSSSSLSEFLSANKAKFLSDLKADGAKSWTVVMGNEAGDLDSIASAIAYSYLTPRKPTIGLIQTHRQDLSLRAENLYAFKLANLSPTHDDLFTIDDLPVPPAELKCNFALVDHNTLWAPWRRPDAKVVGIIDHHDDENNHIDADPRAIVVPLGSAASLVTETFKDSWTPADPANVPPPELATLLLSAIYIDTAGLKSSKAEPLDHASVAFLESRESNNPSLGGEEVSLFRIETTKELKSQKISITHLSSRDLLRRDYKQYTFSTATEGNPIRVGLSTVPMGIKQWLKNDPDGFRASLESWATERTLDVVGVLTTYNSARKGHHRRELLILVGGDPTSAYGQKALVETTTNVLVEGLEKTALLDLERVEFEGDFAAIEGVAGDRAHGDLPGQIRLWRQRNSDATRKIVAPAFKAILESM</sequence>
<keyword evidence="7" id="KW-1185">Reference proteome</keyword>
<dbReference type="GO" id="GO:0046872">
    <property type="term" value="F:metal ion binding"/>
    <property type="evidence" value="ECO:0007669"/>
    <property type="project" value="UniProtKB-KW"/>
</dbReference>
<gene>
    <name evidence="6" type="ORF">BS47DRAFT_1343244</name>
</gene>
<comment type="cofactor">
    <cofactor evidence="1">
        <name>Mn(2+)</name>
        <dbReference type="ChEBI" id="CHEBI:29035"/>
    </cofactor>
</comment>
<dbReference type="GO" id="GO:0004309">
    <property type="term" value="F:exopolyphosphatase activity"/>
    <property type="evidence" value="ECO:0007669"/>
    <property type="project" value="TreeGrafter"/>
</dbReference>
<comment type="caution">
    <text evidence="6">The sequence shown here is derived from an EMBL/GenBank/DDBJ whole genome shotgun (WGS) entry which is preliminary data.</text>
</comment>
<dbReference type="InterPro" id="IPR038222">
    <property type="entry name" value="DHHA2_dom_sf"/>
</dbReference>
<dbReference type="Pfam" id="PF02833">
    <property type="entry name" value="DHHA2"/>
    <property type="match status" value="1"/>
</dbReference>